<protein>
    <submittedName>
        <fullName evidence="1">Uncharacterized protein</fullName>
    </submittedName>
</protein>
<evidence type="ECO:0000313" key="2">
    <source>
        <dbReference type="Proteomes" id="UP000790709"/>
    </source>
</evidence>
<comment type="caution">
    <text evidence="1">The sequence shown here is derived from an EMBL/GenBank/DDBJ whole genome shotgun (WGS) entry which is preliminary data.</text>
</comment>
<dbReference type="EMBL" id="MU267135">
    <property type="protein sequence ID" value="KAH7917295.1"/>
    <property type="molecule type" value="Genomic_DNA"/>
</dbReference>
<reference evidence="1" key="1">
    <citation type="journal article" date="2021" name="New Phytol.">
        <title>Evolutionary innovations through gain and loss of genes in the ectomycorrhizal Boletales.</title>
        <authorList>
            <person name="Wu G."/>
            <person name="Miyauchi S."/>
            <person name="Morin E."/>
            <person name="Kuo A."/>
            <person name="Drula E."/>
            <person name="Varga T."/>
            <person name="Kohler A."/>
            <person name="Feng B."/>
            <person name="Cao Y."/>
            <person name="Lipzen A."/>
            <person name="Daum C."/>
            <person name="Hundley H."/>
            <person name="Pangilinan J."/>
            <person name="Johnson J."/>
            <person name="Barry K."/>
            <person name="LaButti K."/>
            <person name="Ng V."/>
            <person name="Ahrendt S."/>
            <person name="Min B."/>
            <person name="Choi I.G."/>
            <person name="Park H."/>
            <person name="Plett J.M."/>
            <person name="Magnuson J."/>
            <person name="Spatafora J.W."/>
            <person name="Nagy L.G."/>
            <person name="Henrissat B."/>
            <person name="Grigoriev I.V."/>
            <person name="Yang Z.L."/>
            <person name="Xu J."/>
            <person name="Martin F.M."/>
        </authorList>
    </citation>
    <scope>NUCLEOTIDE SEQUENCE</scope>
    <source>
        <strain evidence="1">KUC20120723A-06</strain>
    </source>
</reference>
<name>A0ACB8AUX0_9AGAM</name>
<sequence>MGPERVRKLELSACGWHRGAIALRIFKFNTPQQRGHYVQHGHSFASSSDDIIVKLRLQYVLILYNLHSITRWDSIGNMGPPSGHLVVLPLAVNMHESSRNFFKCVCAHVEAFPPPLLWTSDEEQARATWNGIRAQ</sequence>
<dbReference type="Proteomes" id="UP000790709">
    <property type="component" value="Unassembled WGS sequence"/>
</dbReference>
<accession>A0ACB8AUX0</accession>
<organism evidence="1 2">
    <name type="scientific">Leucogyrophana mollusca</name>
    <dbReference type="NCBI Taxonomy" id="85980"/>
    <lineage>
        <taxon>Eukaryota</taxon>
        <taxon>Fungi</taxon>
        <taxon>Dikarya</taxon>
        <taxon>Basidiomycota</taxon>
        <taxon>Agaricomycotina</taxon>
        <taxon>Agaricomycetes</taxon>
        <taxon>Agaricomycetidae</taxon>
        <taxon>Boletales</taxon>
        <taxon>Boletales incertae sedis</taxon>
        <taxon>Leucogyrophana</taxon>
    </lineage>
</organism>
<gene>
    <name evidence="1" type="ORF">BV22DRAFT_938991</name>
</gene>
<evidence type="ECO:0000313" key="1">
    <source>
        <dbReference type="EMBL" id="KAH7917295.1"/>
    </source>
</evidence>
<keyword evidence="2" id="KW-1185">Reference proteome</keyword>
<proteinExistence type="predicted"/>